<keyword evidence="1" id="KW-0677">Repeat</keyword>
<dbReference type="GO" id="GO:0006355">
    <property type="term" value="P:regulation of DNA-templated transcription"/>
    <property type="evidence" value="ECO:0007669"/>
    <property type="project" value="TreeGrafter"/>
</dbReference>
<dbReference type="PANTHER" id="PTHR14058">
    <property type="entry name" value="AMYLOID BETA A4 PRECURSOR PROTEIN-BINDING FAMILY B"/>
    <property type="match status" value="1"/>
</dbReference>
<dbReference type="FunFam" id="2.30.29.30:FF:000317">
    <property type="entry name" value="Amyloid beta A4 protein-binding family B member"/>
    <property type="match status" value="1"/>
</dbReference>
<dbReference type="InterPro" id="IPR057475">
    <property type="entry name" value="CUT_C"/>
</dbReference>
<dbReference type="Proteomes" id="UP000783686">
    <property type="component" value="Unassembled WGS sequence"/>
</dbReference>
<keyword evidence="8" id="KW-1185">Reference proteome</keyword>
<dbReference type="GO" id="GO:0005737">
    <property type="term" value="C:cytoplasm"/>
    <property type="evidence" value="ECO:0007669"/>
    <property type="project" value="TreeGrafter"/>
</dbReference>
<feature type="region of interest" description="Disordered" evidence="2">
    <location>
        <begin position="241"/>
        <end position="289"/>
    </location>
</feature>
<evidence type="ECO:0000256" key="1">
    <source>
        <dbReference type="ARBA" id="ARBA00022737"/>
    </source>
</evidence>
<feature type="compositionally biased region" description="Basic and acidic residues" evidence="2">
    <location>
        <begin position="195"/>
        <end position="222"/>
    </location>
</feature>
<name>A0A811KR52_9BILA</name>
<evidence type="ECO:0000256" key="3">
    <source>
        <dbReference type="SAM" id="Phobius"/>
    </source>
</evidence>
<feature type="compositionally biased region" description="Pro residues" evidence="2">
    <location>
        <begin position="253"/>
        <end position="262"/>
    </location>
</feature>
<evidence type="ECO:0000313" key="7">
    <source>
        <dbReference type="EMBL" id="CAD5217773.1"/>
    </source>
</evidence>
<dbReference type="PROSITE" id="PS01179">
    <property type="entry name" value="PID"/>
    <property type="match status" value="2"/>
</dbReference>
<feature type="domain" description="PID" evidence="4">
    <location>
        <begin position="499"/>
        <end position="615"/>
    </location>
</feature>
<organism evidence="7 8">
    <name type="scientific">Bursaphelenchus okinawaensis</name>
    <dbReference type="NCBI Taxonomy" id="465554"/>
    <lineage>
        <taxon>Eukaryota</taxon>
        <taxon>Metazoa</taxon>
        <taxon>Ecdysozoa</taxon>
        <taxon>Nematoda</taxon>
        <taxon>Chromadorea</taxon>
        <taxon>Rhabditida</taxon>
        <taxon>Tylenchina</taxon>
        <taxon>Tylenchomorpha</taxon>
        <taxon>Aphelenchoidea</taxon>
        <taxon>Aphelenchoididae</taxon>
        <taxon>Bursaphelenchus</taxon>
    </lineage>
</organism>
<dbReference type="InterPro" id="IPR039576">
    <property type="entry name" value="APBB1/2/3"/>
</dbReference>
<feature type="domain" description="PID" evidence="4">
    <location>
        <begin position="330"/>
        <end position="455"/>
    </location>
</feature>
<protein>
    <submittedName>
        <fullName evidence="7">Uncharacterized protein</fullName>
    </submittedName>
</protein>
<dbReference type="EMBL" id="CAJFCW020000003">
    <property type="protein sequence ID" value="CAG9108466.1"/>
    <property type="molecule type" value="Genomic_DNA"/>
</dbReference>
<dbReference type="SUPFAM" id="SSF50729">
    <property type="entry name" value="PH domain-like"/>
    <property type="match status" value="2"/>
</dbReference>
<accession>A0A811KR52</accession>
<dbReference type="Pfam" id="PF25057">
    <property type="entry name" value="CUT_N"/>
    <property type="match status" value="1"/>
</dbReference>
<dbReference type="CDD" id="cd01271">
    <property type="entry name" value="PTB2_Fe65"/>
    <property type="match status" value="1"/>
</dbReference>
<dbReference type="GO" id="GO:0001540">
    <property type="term" value="F:amyloid-beta binding"/>
    <property type="evidence" value="ECO:0007669"/>
    <property type="project" value="InterPro"/>
</dbReference>
<dbReference type="Proteomes" id="UP000614601">
    <property type="component" value="Unassembled WGS sequence"/>
</dbReference>
<keyword evidence="3" id="KW-1133">Transmembrane helix</keyword>
<dbReference type="InterPro" id="IPR001202">
    <property type="entry name" value="WW_dom"/>
</dbReference>
<dbReference type="CDD" id="cd01272">
    <property type="entry name" value="PTB1_Fe65"/>
    <property type="match status" value="1"/>
</dbReference>
<keyword evidence="3" id="KW-0812">Transmembrane</keyword>
<dbReference type="SMART" id="SM00456">
    <property type="entry name" value="WW"/>
    <property type="match status" value="1"/>
</dbReference>
<reference evidence="7" key="1">
    <citation type="submission" date="2020-09" db="EMBL/GenBank/DDBJ databases">
        <authorList>
            <person name="Kikuchi T."/>
        </authorList>
    </citation>
    <scope>NUCLEOTIDE SEQUENCE</scope>
    <source>
        <strain evidence="7">SH1</strain>
    </source>
</reference>
<dbReference type="OrthoDB" id="5969782at2759"/>
<dbReference type="FunFam" id="2.30.29.30:FF:000034">
    <property type="entry name" value="amyloid beta A4 precursor protein-binding family B member 2"/>
    <property type="match status" value="1"/>
</dbReference>
<dbReference type="AlphaFoldDB" id="A0A811KR52"/>
<dbReference type="InterPro" id="IPR056953">
    <property type="entry name" value="CUT_N"/>
</dbReference>
<dbReference type="InterPro" id="IPR006020">
    <property type="entry name" value="PTB/PI_dom"/>
</dbReference>
<dbReference type="CDD" id="cd00201">
    <property type="entry name" value="WW"/>
    <property type="match status" value="1"/>
</dbReference>
<gene>
    <name evidence="7" type="ORF">BOKJ2_LOCUS7260</name>
</gene>
<dbReference type="PROSITE" id="PS50020">
    <property type="entry name" value="WW_DOMAIN_2"/>
    <property type="match status" value="1"/>
</dbReference>
<dbReference type="PROSITE" id="PS51034">
    <property type="entry name" value="ZP_2"/>
    <property type="match status" value="1"/>
</dbReference>
<evidence type="ECO:0000259" key="6">
    <source>
        <dbReference type="PROSITE" id="PS51034"/>
    </source>
</evidence>
<dbReference type="GO" id="GO:0005634">
    <property type="term" value="C:nucleus"/>
    <property type="evidence" value="ECO:0007669"/>
    <property type="project" value="TreeGrafter"/>
</dbReference>
<dbReference type="SUPFAM" id="SSF51045">
    <property type="entry name" value="WW domain"/>
    <property type="match status" value="1"/>
</dbReference>
<dbReference type="SMART" id="SM00241">
    <property type="entry name" value="ZP"/>
    <property type="match status" value="1"/>
</dbReference>
<dbReference type="Pfam" id="PF00640">
    <property type="entry name" value="PID"/>
    <property type="match status" value="2"/>
</dbReference>
<proteinExistence type="predicted"/>
<feature type="region of interest" description="Disordered" evidence="2">
    <location>
        <begin position="69"/>
        <end position="107"/>
    </location>
</feature>
<keyword evidence="3" id="KW-0472">Membrane</keyword>
<feature type="domain" description="ZP" evidence="6">
    <location>
        <begin position="635"/>
        <end position="893"/>
    </location>
</feature>
<dbReference type="Gene3D" id="2.30.29.30">
    <property type="entry name" value="Pleckstrin-homology domain (PH domain)/Phosphotyrosine-binding domain (PTB)"/>
    <property type="match status" value="2"/>
</dbReference>
<dbReference type="EMBL" id="CAJFDH010000003">
    <property type="protein sequence ID" value="CAD5217773.1"/>
    <property type="molecule type" value="Genomic_DNA"/>
</dbReference>
<dbReference type="InterPro" id="IPR036020">
    <property type="entry name" value="WW_dom_sf"/>
</dbReference>
<feature type="compositionally biased region" description="Pro residues" evidence="2">
    <location>
        <begin position="273"/>
        <end position="289"/>
    </location>
</feature>
<dbReference type="InterPro" id="IPR001507">
    <property type="entry name" value="ZP_dom"/>
</dbReference>
<evidence type="ECO:0000259" key="4">
    <source>
        <dbReference type="PROSITE" id="PS01179"/>
    </source>
</evidence>
<feature type="compositionally biased region" description="Basic and acidic residues" evidence="2">
    <location>
        <begin position="76"/>
        <end position="93"/>
    </location>
</feature>
<evidence type="ECO:0000256" key="2">
    <source>
        <dbReference type="SAM" id="MobiDB-lite"/>
    </source>
</evidence>
<feature type="domain" description="WW" evidence="5">
    <location>
        <begin position="215"/>
        <end position="248"/>
    </location>
</feature>
<dbReference type="Pfam" id="PF25301">
    <property type="entry name" value="CUT_C"/>
    <property type="match status" value="1"/>
</dbReference>
<feature type="region of interest" description="Disordered" evidence="2">
    <location>
        <begin position="192"/>
        <end position="222"/>
    </location>
</feature>
<comment type="caution">
    <text evidence="7">The sequence shown here is derived from an EMBL/GenBank/DDBJ whole genome shotgun (WGS) entry which is preliminary data.</text>
</comment>
<evidence type="ECO:0000259" key="5">
    <source>
        <dbReference type="PROSITE" id="PS50020"/>
    </source>
</evidence>
<dbReference type="Gene3D" id="2.20.70.10">
    <property type="match status" value="1"/>
</dbReference>
<evidence type="ECO:0000313" key="8">
    <source>
        <dbReference type="Proteomes" id="UP000614601"/>
    </source>
</evidence>
<dbReference type="PANTHER" id="PTHR14058:SF8">
    <property type="entry name" value="PROTEIN FE65 HOMOLOG"/>
    <property type="match status" value="1"/>
</dbReference>
<dbReference type="InterPro" id="IPR011993">
    <property type="entry name" value="PH-like_dom_sf"/>
</dbReference>
<feature type="transmembrane region" description="Helical" evidence="3">
    <location>
        <begin position="949"/>
        <end position="973"/>
    </location>
</feature>
<dbReference type="SMART" id="SM00462">
    <property type="entry name" value="PTB"/>
    <property type="match status" value="2"/>
</dbReference>
<sequence length="990" mass="112642">MTADYSKRRKSTIKLITEDEDEIVQYNEEREQEEYVYSHDQPCAEHTVTVDFLTDDRVKEDGLRREILKDSAASNARRDQEKWEPVAKTEKTYTYHKRQNIPTPGTVQLKEMSVDYSPTNFEESRARIDAASRQENVRVKKVGDTTIVTEHRDPYSFYWQLDQFKKKEPDPPRRPPVTDYVIEEEEIQETVLSPDSHDSGVEHESQYSRPVKEERRLPAGWEKHEDPSGFSYYWHVDSGTIQRDPPRVSNKPDIPPLPPTPPIYAEESKHDPYPLPPQNPPAAPISPAPPEEPVIEEHVFKQVTTKRTVENHDESEDFIEADIGGGQRHVRFMVRSLGWTPISEEDLTTERSSQAVNKAIRDLSTGALGVLPKWGNGKELILELTDNELLLVDPDTNNVVHSEKIQFIRVWGVGRDNGRDFAYVARDKNGRQFLCHAFRCDTPARAIANTLRDICKQLMVNRPLAQSFTPTTERSERRIVKESSVAPIDEVQRVIRCHFIGVTEVPRATGIEVLNDAVDRLVRQIPTDKWILSDVSVALSNITIRDINGEQIAQCRVRYLSFLGVGQDIKHCAFIMHTSTENFLCYVFHVEPSAGLMAKTIEAACKLRYQKVLDAHINHGRSGNRARFTGEPKIICGPNTIEIEATTQSPFNGTVYVKNWRKSIGCYKSFEHAGTTNPHYSIPLSDVGKCGLELRKTADNALEVFAIVVFGFHPNFMTQNDRSFAIHCVFKQQSKDVRNKINVFKELTPNGEANGIAQIPIPKFKVISGRVPDETLQPANVVSVGDAVILVWYLSPPSNVYGLTVNECSAETLDGRKIQILTTGCTTDEVLISDVKYSERNEKAFADGMAFKFPDSEDMWIKCKINLCLQNHEHFNVSAEFQYNMCNPHANCQKREKRSTEKRNLSTDGMHTVNKKIRVMDKHTKPEVQEPIIAPAFTLNSKWCFMKNLFSVFSVLLVILYSGTLISLVFFYVNTRQNLKKLPETFSETG</sequence>